<sequence length="89" mass="10440">MALFANVGIYLERMNSRNFFREYNSRQCNQSLDLRYANPPAPFIVFNLSRTHWNIGAQIVIPMTIDEVPIHAQILGHNYELSYECSDFR</sequence>
<gene>
    <name evidence="1" type="ORF">AFUS01_LOCUS8777</name>
</gene>
<reference evidence="1" key="1">
    <citation type="submission" date="2021-06" db="EMBL/GenBank/DDBJ databases">
        <authorList>
            <person name="Hodson N. C."/>
            <person name="Mongue J. A."/>
            <person name="Jaron S. K."/>
        </authorList>
    </citation>
    <scope>NUCLEOTIDE SEQUENCE</scope>
</reference>
<organism evidence="1 2">
    <name type="scientific">Allacma fusca</name>
    <dbReference type="NCBI Taxonomy" id="39272"/>
    <lineage>
        <taxon>Eukaryota</taxon>
        <taxon>Metazoa</taxon>
        <taxon>Ecdysozoa</taxon>
        <taxon>Arthropoda</taxon>
        <taxon>Hexapoda</taxon>
        <taxon>Collembola</taxon>
        <taxon>Symphypleona</taxon>
        <taxon>Sminthuridae</taxon>
        <taxon>Allacma</taxon>
    </lineage>
</organism>
<dbReference type="EMBL" id="CAJVCH010061514">
    <property type="protein sequence ID" value="CAG7719453.1"/>
    <property type="molecule type" value="Genomic_DNA"/>
</dbReference>
<keyword evidence="2" id="KW-1185">Reference proteome</keyword>
<dbReference type="AlphaFoldDB" id="A0A8J2K4L8"/>
<evidence type="ECO:0000313" key="2">
    <source>
        <dbReference type="Proteomes" id="UP000708208"/>
    </source>
</evidence>
<accession>A0A8J2K4L8</accession>
<protein>
    <submittedName>
        <fullName evidence="1">Uncharacterized protein</fullName>
    </submittedName>
</protein>
<name>A0A8J2K4L8_9HEXA</name>
<comment type="caution">
    <text evidence="1">The sequence shown here is derived from an EMBL/GenBank/DDBJ whole genome shotgun (WGS) entry which is preliminary data.</text>
</comment>
<dbReference type="Proteomes" id="UP000708208">
    <property type="component" value="Unassembled WGS sequence"/>
</dbReference>
<evidence type="ECO:0000313" key="1">
    <source>
        <dbReference type="EMBL" id="CAG7719453.1"/>
    </source>
</evidence>
<proteinExistence type="predicted"/>